<dbReference type="RefSeq" id="XP_034115102.1">
    <property type="nucleotide sequence ID" value="XM_034259211.2"/>
</dbReference>
<dbReference type="Pfam" id="PF04145">
    <property type="entry name" value="Ctr"/>
    <property type="match status" value="1"/>
</dbReference>
<dbReference type="GO" id="GO:0016020">
    <property type="term" value="C:membrane"/>
    <property type="evidence" value="ECO:0007669"/>
    <property type="project" value="UniProtKB-SubCell"/>
</dbReference>
<dbReference type="CTD" id="40989"/>
<accession>A0A6P8ZDR3</accession>
<dbReference type="GO" id="GO:0005375">
    <property type="term" value="F:copper ion transmembrane transporter activity"/>
    <property type="evidence" value="ECO:0007669"/>
    <property type="project" value="UniProtKB-UniRule"/>
</dbReference>
<keyword evidence="4" id="KW-0187">Copper transport</keyword>
<feature type="transmembrane region" description="Helical" evidence="4">
    <location>
        <begin position="49"/>
        <end position="66"/>
    </location>
</feature>
<keyword evidence="2 4" id="KW-1133">Transmembrane helix</keyword>
<comment type="similarity">
    <text evidence="4">Belongs to the copper transporter (Ctr) (TC 1.A.56) family. SLC31A subfamily.</text>
</comment>
<dbReference type="Proteomes" id="UP000515160">
    <property type="component" value="Chromosome 2R"/>
</dbReference>
<evidence type="ECO:0000256" key="3">
    <source>
        <dbReference type="ARBA" id="ARBA00023136"/>
    </source>
</evidence>
<feature type="transmembrane region" description="Helical" evidence="4">
    <location>
        <begin position="147"/>
        <end position="166"/>
    </location>
</feature>
<feature type="transmembrane region" description="Helical" evidence="4">
    <location>
        <begin position="118"/>
        <end position="141"/>
    </location>
</feature>
<evidence type="ECO:0000256" key="2">
    <source>
        <dbReference type="ARBA" id="ARBA00022989"/>
    </source>
</evidence>
<keyword evidence="5" id="KW-1185">Reference proteome</keyword>
<dbReference type="InterPro" id="IPR007274">
    <property type="entry name" value="Cop_transporter"/>
</dbReference>
<dbReference type="GeneID" id="117575112"/>
<evidence type="ECO:0000256" key="1">
    <source>
        <dbReference type="ARBA" id="ARBA00022692"/>
    </source>
</evidence>
<gene>
    <name evidence="6" type="primary">LOC117575112</name>
</gene>
<keyword evidence="4" id="KW-0186">Copper</keyword>
<protein>
    <recommendedName>
        <fullName evidence="4">Copper transport protein</fullName>
    </recommendedName>
</protein>
<reference evidence="6" key="1">
    <citation type="submission" date="2025-08" db="UniProtKB">
        <authorList>
            <consortium name="RefSeq"/>
        </authorList>
    </citation>
    <scope>IDENTIFICATION</scope>
    <source>
        <strain evidence="6">15112-1751.03</strain>
        <tissue evidence="6">Whole Adult</tissue>
    </source>
</reference>
<keyword evidence="1 4" id="KW-0812">Transmembrane</keyword>
<proteinExistence type="inferred from homology"/>
<dbReference type="OrthoDB" id="161814at2759"/>
<keyword evidence="3 4" id="KW-0472">Membrane</keyword>
<organism evidence="5 6">
    <name type="scientific">Drosophila albomicans</name>
    <name type="common">Fruit fly</name>
    <dbReference type="NCBI Taxonomy" id="7291"/>
    <lineage>
        <taxon>Eukaryota</taxon>
        <taxon>Metazoa</taxon>
        <taxon>Ecdysozoa</taxon>
        <taxon>Arthropoda</taxon>
        <taxon>Hexapoda</taxon>
        <taxon>Insecta</taxon>
        <taxon>Pterygota</taxon>
        <taxon>Neoptera</taxon>
        <taxon>Endopterygota</taxon>
        <taxon>Diptera</taxon>
        <taxon>Brachycera</taxon>
        <taxon>Muscomorpha</taxon>
        <taxon>Ephydroidea</taxon>
        <taxon>Drosophilidae</taxon>
        <taxon>Drosophila</taxon>
    </lineage>
</organism>
<evidence type="ECO:0000256" key="4">
    <source>
        <dbReference type="RuleBase" id="RU367022"/>
    </source>
</evidence>
<dbReference type="PANTHER" id="PTHR12483">
    <property type="entry name" value="SOLUTE CARRIER FAMILY 31 COPPER TRANSPORTERS"/>
    <property type="match status" value="1"/>
</dbReference>
<sequence>MDLMTMDHNHGDEDTDSTTKSCPMIMVFHGGHCERILWRGWVAATVTEFALSCVALAVLAFLYELLKFFRDQLVRREGRKETERLRLAEEIRQKNAHNSGCSETPLAEIREKTYWQRIFNSAHIIQSLLNLVQLVISYLLMLIFMNYNYWLCLSVILGLGLGYFFFGWIKKDQQDGDCCP</sequence>
<dbReference type="AlphaFoldDB" id="A0A6P8ZDR3"/>
<comment type="subcellular location">
    <subcellularLocation>
        <location evidence="4">Membrane</location>
        <topology evidence="4">Multi-pass membrane protein</topology>
    </subcellularLocation>
</comment>
<keyword evidence="4" id="KW-0406">Ion transport</keyword>
<dbReference type="PANTHER" id="PTHR12483:SF115">
    <property type="entry name" value="COPPER TRANSPORT PROTEIN"/>
    <property type="match status" value="1"/>
</dbReference>
<evidence type="ECO:0000313" key="6">
    <source>
        <dbReference type="RefSeq" id="XP_034115102.1"/>
    </source>
</evidence>
<keyword evidence="4" id="KW-0813">Transport</keyword>
<evidence type="ECO:0000313" key="5">
    <source>
        <dbReference type="Proteomes" id="UP000515160"/>
    </source>
</evidence>
<name>A0A6P8ZDR3_DROAB</name>